<dbReference type="GO" id="GO:0020037">
    <property type="term" value="F:heme binding"/>
    <property type="evidence" value="ECO:0007669"/>
    <property type="project" value="InterPro"/>
</dbReference>
<reference evidence="11" key="1">
    <citation type="journal article" date="2017" name="Plant J.">
        <title>The pomegranate (Punica granatum L.) genome and the genomics of punicalagin biosynthesis.</title>
        <authorList>
            <person name="Qin G."/>
            <person name="Xu C."/>
            <person name="Ming R."/>
            <person name="Tang H."/>
            <person name="Guyot R."/>
            <person name="Kramer E.M."/>
            <person name="Hu Y."/>
            <person name="Yi X."/>
            <person name="Qi Y."/>
            <person name="Xu X."/>
            <person name="Gao Z."/>
            <person name="Pan H."/>
            <person name="Jian J."/>
            <person name="Tian Y."/>
            <person name="Yue Z."/>
            <person name="Xu Y."/>
        </authorList>
    </citation>
    <scope>NUCLEOTIDE SEQUENCE [LARGE SCALE GENOMIC DNA]</scope>
    <source>
        <strain evidence="11">cv. Dabenzi</strain>
    </source>
</reference>
<evidence type="ECO:0000313" key="10">
    <source>
        <dbReference type="EMBL" id="OWM65597.1"/>
    </source>
</evidence>
<dbReference type="PRINTS" id="PR00463">
    <property type="entry name" value="EP450I"/>
</dbReference>
<evidence type="ECO:0000313" key="11">
    <source>
        <dbReference type="Proteomes" id="UP000197138"/>
    </source>
</evidence>
<dbReference type="GO" id="GO:0004497">
    <property type="term" value="F:monooxygenase activity"/>
    <property type="evidence" value="ECO:0007669"/>
    <property type="project" value="UniProtKB-KW"/>
</dbReference>
<evidence type="ECO:0000256" key="5">
    <source>
        <dbReference type="ARBA" id="ARBA00023002"/>
    </source>
</evidence>
<dbReference type="RefSeq" id="XP_031385359.1">
    <property type="nucleotide sequence ID" value="XM_031529499.1"/>
</dbReference>
<evidence type="ECO:0000256" key="9">
    <source>
        <dbReference type="RuleBase" id="RU000461"/>
    </source>
</evidence>
<evidence type="ECO:0000256" key="7">
    <source>
        <dbReference type="ARBA" id="ARBA00023033"/>
    </source>
</evidence>
<dbReference type="AlphaFoldDB" id="A0A218VYD2"/>
<dbReference type="CDD" id="cd11064">
    <property type="entry name" value="CYP86A"/>
    <property type="match status" value="1"/>
</dbReference>
<dbReference type="Gene3D" id="1.10.630.10">
    <property type="entry name" value="Cytochrome P450"/>
    <property type="match status" value="1"/>
</dbReference>
<evidence type="ECO:0000313" key="13">
    <source>
        <dbReference type="RefSeq" id="XP_031385359.1"/>
    </source>
</evidence>
<dbReference type="Pfam" id="PF00067">
    <property type="entry name" value="p450"/>
    <property type="match status" value="1"/>
</dbReference>
<dbReference type="GO" id="GO:0005506">
    <property type="term" value="F:iron ion binding"/>
    <property type="evidence" value="ECO:0007669"/>
    <property type="project" value="InterPro"/>
</dbReference>
<comment type="similarity">
    <text evidence="2 9">Belongs to the cytochrome P450 family.</text>
</comment>
<sequence>MCARASYMDSMGLLVILFALICFIVLCHLASNSKGAPTDWPLVGMLPTLLNQVSRVHDWVTELLLHLGTGNFLFRGPWFCNMDMLITADPANIHYIMTTNFVNFPKGPEFKNIFDILGDGIFNVDHELWKEQRRVAMSFINHKSFHCFLVRTTKDKIQNGLIPILDHASREGLVVDLQDLFERYTFDSISKLVAGFDPECLSPDLPDVPFIRALDDAEEAIFFRHVMPGLLWKLQGWVGVGREKKLSEAWKCIDRIIGKYIEMKREKLRRGEESRQDEEDSDLLTSYMTMEKNKMSGAGSHEDKILRDTILSFIIAGRDTNTSSLTWFFWNLSNHPLVEIKIREEIRSLLTQGEDIFDTEEFNNNKKLVYLHGAICETLRLYPPIPLQHKSPAKPDKLPSGHNVQAHTRILWSLYAMGRMPSIWGKDCAEFKPERWISDNGTVRHEPSYKFVAFNAGPRTCLGKNFTFTQMKYVLATIIWNFHVRVEEDQDVRPRVSVILHMKHGLKARISRITNF</sequence>
<evidence type="ECO:0000256" key="8">
    <source>
        <dbReference type="PIRSR" id="PIRSR602401-1"/>
    </source>
</evidence>
<dbReference type="Proteomes" id="UP000515151">
    <property type="component" value="Chromosome 3"/>
</dbReference>
<feature type="binding site" description="axial binding residue" evidence="8">
    <location>
        <position position="461"/>
    </location>
    <ligand>
        <name>heme</name>
        <dbReference type="ChEBI" id="CHEBI:30413"/>
    </ligand>
    <ligandPart>
        <name>Fe</name>
        <dbReference type="ChEBI" id="CHEBI:18248"/>
    </ligandPart>
</feature>
<dbReference type="InterPro" id="IPR002401">
    <property type="entry name" value="Cyt_P450_E_grp-I"/>
</dbReference>
<reference evidence="10" key="2">
    <citation type="submission" date="2017-06" db="EMBL/GenBank/DDBJ databases">
        <title>The pomegranate genome and the genomics of punicalagin biosynthesis.</title>
        <authorList>
            <person name="Xu C."/>
        </authorList>
    </citation>
    <scope>NUCLEOTIDE SEQUENCE [LARGE SCALE GENOMIC DNA]</scope>
    <source>
        <tissue evidence="10">Fresh leaf</tissue>
    </source>
</reference>
<dbReference type="GO" id="GO:0006629">
    <property type="term" value="P:lipid metabolic process"/>
    <property type="evidence" value="ECO:0007669"/>
    <property type="project" value="UniProtKB-ARBA"/>
</dbReference>
<dbReference type="InterPro" id="IPR017972">
    <property type="entry name" value="Cyt_P450_CS"/>
</dbReference>
<dbReference type="PROSITE" id="PS00086">
    <property type="entry name" value="CYTOCHROME_P450"/>
    <property type="match status" value="1"/>
</dbReference>
<evidence type="ECO:0000256" key="4">
    <source>
        <dbReference type="ARBA" id="ARBA00022723"/>
    </source>
</evidence>
<keyword evidence="12" id="KW-1185">Reference proteome</keyword>
<protein>
    <submittedName>
        <fullName evidence="13">Alkane hydroxylase MAH1-like</fullName>
    </submittedName>
</protein>
<keyword evidence="6 8" id="KW-0408">Iron</keyword>
<keyword evidence="3 8" id="KW-0349">Heme</keyword>
<name>A0A218VYD2_PUNGR</name>
<dbReference type="SUPFAM" id="SSF48264">
    <property type="entry name" value="Cytochrome P450"/>
    <property type="match status" value="1"/>
</dbReference>
<dbReference type="EMBL" id="MTKT01005569">
    <property type="protein sequence ID" value="OWM65597.1"/>
    <property type="molecule type" value="Genomic_DNA"/>
</dbReference>
<accession>A0A218VYD2</accession>
<dbReference type="PANTHER" id="PTHR24296">
    <property type="entry name" value="CYTOCHROME P450"/>
    <property type="match status" value="1"/>
</dbReference>
<keyword evidence="5 9" id="KW-0560">Oxidoreductase</keyword>
<reference evidence="13" key="4">
    <citation type="submission" date="2025-04" db="UniProtKB">
        <authorList>
            <consortium name="RefSeq"/>
        </authorList>
    </citation>
    <scope>IDENTIFICATION</scope>
    <source>
        <tissue evidence="13">Leaf</tissue>
    </source>
</reference>
<evidence type="ECO:0000256" key="1">
    <source>
        <dbReference type="ARBA" id="ARBA00001971"/>
    </source>
</evidence>
<reference evidence="12" key="3">
    <citation type="journal article" date="2020" name="Plant Biotechnol. J.">
        <title>The pomegranate (Punica granatum L.) draft genome dissects genetic divergence between soft- and hard-seeded cultivars.</title>
        <authorList>
            <person name="Luo X."/>
            <person name="Li H."/>
            <person name="Wu Z."/>
            <person name="Yao W."/>
            <person name="Zhao P."/>
            <person name="Cao D."/>
            <person name="Yu H."/>
            <person name="Li K."/>
            <person name="Poudel K."/>
            <person name="Zhao D."/>
            <person name="Zhang F."/>
            <person name="Xia X."/>
            <person name="Chen L."/>
            <person name="Wang Q."/>
            <person name="Jing D."/>
            <person name="Cao S."/>
        </authorList>
    </citation>
    <scope>NUCLEOTIDE SEQUENCE [LARGE SCALE GENOMIC DNA]</scope>
</reference>
<keyword evidence="4 8" id="KW-0479">Metal-binding</keyword>
<dbReference type="Proteomes" id="UP000197138">
    <property type="component" value="Unassembled WGS sequence"/>
</dbReference>
<gene>
    <name evidence="13" type="primary">LOC116199215</name>
    <name evidence="10" type="ORF">CDL15_Pgr017094</name>
</gene>
<dbReference type="GO" id="GO:0016705">
    <property type="term" value="F:oxidoreductase activity, acting on paired donors, with incorporation or reduction of molecular oxygen"/>
    <property type="evidence" value="ECO:0007669"/>
    <property type="project" value="InterPro"/>
</dbReference>
<evidence type="ECO:0000313" key="12">
    <source>
        <dbReference type="Proteomes" id="UP000515151"/>
    </source>
</evidence>
<dbReference type="InterPro" id="IPR001128">
    <property type="entry name" value="Cyt_P450"/>
</dbReference>
<evidence type="ECO:0000256" key="2">
    <source>
        <dbReference type="ARBA" id="ARBA00010617"/>
    </source>
</evidence>
<comment type="cofactor">
    <cofactor evidence="1 8">
        <name>heme</name>
        <dbReference type="ChEBI" id="CHEBI:30413"/>
    </cofactor>
</comment>
<evidence type="ECO:0000256" key="6">
    <source>
        <dbReference type="ARBA" id="ARBA00023004"/>
    </source>
</evidence>
<dbReference type="OrthoDB" id="1470350at2759"/>
<keyword evidence="7 9" id="KW-0503">Monooxygenase</keyword>
<dbReference type="GeneID" id="116199215"/>
<dbReference type="PRINTS" id="PR00385">
    <property type="entry name" value="P450"/>
</dbReference>
<evidence type="ECO:0000256" key="3">
    <source>
        <dbReference type="ARBA" id="ARBA00022617"/>
    </source>
</evidence>
<organism evidence="10 11">
    <name type="scientific">Punica granatum</name>
    <name type="common">Pomegranate</name>
    <dbReference type="NCBI Taxonomy" id="22663"/>
    <lineage>
        <taxon>Eukaryota</taxon>
        <taxon>Viridiplantae</taxon>
        <taxon>Streptophyta</taxon>
        <taxon>Embryophyta</taxon>
        <taxon>Tracheophyta</taxon>
        <taxon>Spermatophyta</taxon>
        <taxon>Magnoliopsida</taxon>
        <taxon>eudicotyledons</taxon>
        <taxon>Gunneridae</taxon>
        <taxon>Pentapetalae</taxon>
        <taxon>rosids</taxon>
        <taxon>malvids</taxon>
        <taxon>Myrtales</taxon>
        <taxon>Lythraceae</taxon>
        <taxon>Punica</taxon>
    </lineage>
</organism>
<dbReference type="InterPro" id="IPR036396">
    <property type="entry name" value="Cyt_P450_sf"/>
</dbReference>
<proteinExistence type="inferred from homology"/>